<feature type="domain" description="TraD/TraG TraM recognition site" evidence="2">
    <location>
        <begin position="502"/>
        <end position="632"/>
    </location>
</feature>
<evidence type="ECO:0000256" key="1">
    <source>
        <dbReference type="SAM" id="Phobius"/>
    </source>
</evidence>
<feature type="transmembrane region" description="Helical" evidence="1">
    <location>
        <begin position="52"/>
        <end position="75"/>
    </location>
</feature>
<evidence type="ECO:0000259" key="2">
    <source>
        <dbReference type="Pfam" id="PF12696"/>
    </source>
</evidence>
<dbReference type="RefSeq" id="WP_267542636.1">
    <property type="nucleotide sequence ID" value="NZ_JAPNKA010000002.1"/>
</dbReference>
<dbReference type="InterPro" id="IPR027417">
    <property type="entry name" value="P-loop_NTPase"/>
</dbReference>
<evidence type="ECO:0000313" key="3">
    <source>
        <dbReference type="EMBL" id="MCY1083756.1"/>
    </source>
</evidence>
<dbReference type="SUPFAM" id="SSF52540">
    <property type="entry name" value="P-loop containing nucleoside triphosphate hydrolases"/>
    <property type="match status" value="1"/>
</dbReference>
<keyword evidence="1" id="KW-0472">Membrane</keyword>
<evidence type="ECO:0000313" key="4">
    <source>
        <dbReference type="Proteomes" id="UP001207654"/>
    </source>
</evidence>
<keyword evidence="1" id="KW-1133">Transmembrane helix</keyword>
<dbReference type="EMBL" id="JAPNKA010000002">
    <property type="protein sequence ID" value="MCY1083756.1"/>
    <property type="molecule type" value="Genomic_DNA"/>
</dbReference>
<organism evidence="3 4">
    <name type="scientific">Archangium lansingense</name>
    <dbReference type="NCBI Taxonomy" id="2995310"/>
    <lineage>
        <taxon>Bacteria</taxon>
        <taxon>Pseudomonadati</taxon>
        <taxon>Myxococcota</taxon>
        <taxon>Myxococcia</taxon>
        <taxon>Myxococcales</taxon>
        <taxon>Cystobacterineae</taxon>
        <taxon>Archangiaceae</taxon>
        <taxon>Archangium</taxon>
    </lineage>
</organism>
<keyword evidence="1" id="KW-0812">Transmembrane</keyword>
<gene>
    <name evidence="3" type="ORF">OV287_55885</name>
</gene>
<dbReference type="Pfam" id="PF12696">
    <property type="entry name" value="TraG-D_C"/>
    <property type="match status" value="1"/>
</dbReference>
<reference evidence="3 4" key="1">
    <citation type="submission" date="2022-11" db="EMBL/GenBank/DDBJ databases">
        <title>Minimal conservation of predation-associated metabolite biosynthetic gene clusters underscores biosynthetic potential of Myxococcota including descriptions for ten novel species: Archangium lansinium sp. nov., Myxococcus landrumus sp. nov., Nannocystis bai.</title>
        <authorList>
            <person name="Ahearne A."/>
            <person name="Stevens C."/>
            <person name="Phillips K."/>
        </authorList>
    </citation>
    <scope>NUCLEOTIDE SEQUENCE [LARGE SCALE GENOMIC DNA]</scope>
    <source>
        <strain evidence="3 4">MIWBW</strain>
    </source>
</reference>
<sequence length="665" mass="73773">MSQPAQQSVSTPSATNTAGTFGLLLATLGVLIAAGIQRLPAGTLDKVLARNIHVVFYAAGLLVVPILVMGLGDFLRVSKRSYRPPSLRVQAARSGLYGCLLATAQALTAFGLNPRPLADLGRLGWWALTPLAFAGAYAACFWPLLFWPRVFKVRELPPFATKAKALLFTNDFIIGKRGGEWNTLEGDPDWEIIPELAMFTNIYCLGGIGSGKTHTVVKPLLEQALFKWPGDGEVEYRTPEGRTTKMSARRMRNALFILDAAKGNMAQDLIIPRARAAGRLDDVLIISPDGVQAVGREPTEDERAFQERLVSFNPLANGSPQALAVRLVSALTVMSNQEPNSYYLKMQTEFASNAFAILHETLGAGRYTLLDLWRFVCEEDFQTELLEQARPGNSIAYRWFSQQWAKEDPRERMMLTKGFRADLTQFVSDEMRPTFCQADATFPGWKCLTEEGKIVIFNMNPNRWGTLARALGVFLMMDFQDFMLARSTPAFKLAGGNNDRLVLCLADEAWFYMNEKWAEFTSVSREARCCTIALHQGLAQIPEKYRPTMLGNHRTWVMLAVNDSLTTQTLSTELGTYQTVRASRSEASGYQGVERGLLVDDMTAKAGGESRSVSVSYADVELPRFTPDAVQSLQKWTAVVRIFDGDQLRPPRLVSLLPGHLNKLG</sequence>
<dbReference type="Proteomes" id="UP001207654">
    <property type="component" value="Unassembled WGS sequence"/>
</dbReference>
<keyword evidence="4" id="KW-1185">Reference proteome</keyword>
<dbReference type="Gene3D" id="3.40.50.300">
    <property type="entry name" value="P-loop containing nucleotide triphosphate hydrolases"/>
    <property type="match status" value="1"/>
</dbReference>
<name>A0ABT4AQ55_9BACT</name>
<comment type="caution">
    <text evidence="3">The sequence shown here is derived from an EMBL/GenBank/DDBJ whole genome shotgun (WGS) entry which is preliminary data.</text>
</comment>
<feature type="transmembrane region" description="Helical" evidence="1">
    <location>
        <begin position="95"/>
        <end position="112"/>
    </location>
</feature>
<feature type="transmembrane region" description="Helical" evidence="1">
    <location>
        <begin position="124"/>
        <end position="147"/>
    </location>
</feature>
<protein>
    <submittedName>
        <fullName evidence="3">TraM recognition domain-containing protein</fullName>
    </submittedName>
</protein>
<dbReference type="InterPro" id="IPR032689">
    <property type="entry name" value="TraG-D_C"/>
</dbReference>
<feature type="transmembrane region" description="Helical" evidence="1">
    <location>
        <begin position="21"/>
        <end position="40"/>
    </location>
</feature>
<accession>A0ABT4AQ55</accession>
<proteinExistence type="predicted"/>